<evidence type="ECO:0000313" key="3">
    <source>
        <dbReference type="EMBL" id="MBC8573622.1"/>
    </source>
</evidence>
<accession>A0ABR7NB41</accession>
<dbReference type="Pfam" id="PF10979">
    <property type="entry name" value="DUF2786"/>
    <property type="match status" value="1"/>
</dbReference>
<name>A0ABR7NB41_9FIRM</name>
<reference evidence="3 4" key="1">
    <citation type="submission" date="2020-08" db="EMBL/GenBank/DDBJ databases">
        <title>Genome public.</title>
        <authorList>
            <person name="Liu C."/>
            <person name="Sun Q."/>
        </authorList>
    </citation>
    <scope>NUCLEOTIDE SEQUENCE [LARGE SCALE GENOMIC DNA]</scope>
    <source>
        <strain evidence="3 4">NSJ-46</strain>
    </source>
</reference>
<gene>
    <name evidence="3" type="ORF">H8716_11100</name>
</gene>
<dbReference type="Pfam" id="PF23771">
    <property type="entry name" value="DUF7168"/>
    <property type="match status" value="1"/>
</dbReference>
<feature type="domain" description="DUF7168" evidence="2">
    <location>
        <begin position="49"/>
        <end position="187"/>
    </location>
</feature>
<keyword evidence="4" id="KW-1185">Reference proteome</keyword>
<organism evidence="3 4">
    <name type="scientific">Jingyaoa shaoxingensis</name>
    <dbReference type="NCBI Taxonomy" id="2763671"/>
    <lineage>
        <taxon>Bacteria</taxon>
        <taxon>Bacillati</taxon>
        <taxon>Bacillota</taxon>
        <taxon>Clostridia</taxon>
        <taxon>Lachnospirales</taxon>
        <taxon>Lachnospiraceae</taxon>
        <taxon>Jingyaoa</taxon>
    </lineage>
</organism>
<evidence type="ECO:0000259" key="1">
    <source>
        <dbReference type="Pfam" id="PF10979"/>
    </source>
</evidence>
<proteinExistence type="predicted"/>
<sequence length="225" mass="25616">MEKDYREKIKKLLALAESPNEHEAKAALLKAKELMAEHKLSELDVKDVGKKEVKEVLLEGMQASTRHNPWIIPLSTVIGENYCCKAFNNKYSGKQLRTIGFVGFEEDVQICEQVFRYAVNCVESKLKEIKKENGCYSAQYRKKLCDGYGYGFMVGAQEAFEKQKKENEEKGWGLVMVTPQEVTEHIKDFKHENFNKNAGSKLDANAFGIGYTDGKKFDPTKKLEA</sequence>
<dbReference type="InterPro" id="IPR024498">
    <property type="entry name" value="DUF2786"/>
</dbReference>
<protein>
    <submittedName>
        <fullName evidence="3">DUF2786 domain-containing protein</fullName>
    </submittedName>
</protein>
<dbReference type="Proteomes" id="UP000657421">
    <property type="component" value="Unassembled WGS sequence"/>
</dbReference>
<evidence type="ECO:0000259" key="2">
    <source>
        <dbReference type="Pfam" id="PF23771"/>
    </source>
</evidence>
<feature type="domain" description="DUF2786" evidence="1">
    <location>
        <begin position="6"/>
        <end position="42"/>
    </location>
</feature>
<evidence type="ECO:0000313" key="4">
    <source>
        <dbReference type="Proteomes" id="UP000657421"/>
    </source>
</evidence>
<dbReference type="RefSeq" id="WP_249308910.1">
    <property type="nucleotide sequence ID" value="NZ_JACRSZ010000011.1"/>
</dbReference>
<dbReference type="EMBL" id="JACRSZ010000011">
    <property type="protein sequence ID" value="MBC8573622.1"/>
    <property type="molecule type" value="Genomic_DNA"/>
</dbReference>
<dbReference type="InterPro" id="IPR055592">
    <property type="entry name" value="DUF7168"/>
</dbReference>
<comment type="caution">
    <text evidence="3">The sequence shown here is derived from an EMBL/GenBank/DDBJ whole genome shotgun (WGS) entry which is preliminary data.</text>
</comment>